<gene>
    <name evidence="2" type="ORF">KQX54_020043</name>
</gene>
<keyword evidence="3" id="KW-1185">Reference proteome</keyword>
<organism evidence="2 3">
    <name type="scientific">Cotesia glomerata</name>
    <name type="common">Lepidopteran parasitic wasp</name>
    <name type="synonym">Apanteles glomeratus</name>
    <dbReference type="NCBI Taxonomy" id="32391"/>
    <lineage>
        <taxon>Eukaryota</taxon>
        <taxon>Metazoa</taxon>
        <taxon>Ecdysozoa</taxon>
        <taxon>Arthropoda</taxon>
        <taxon>Hexapoda</taxon>
        <taxon>Insecta</taxon>
        <taxon>Pterygota</taxon>
        <taxon>Neoptera</taxon>
        <taxon>Endopterygota</taxon>
        <taxon>Hymenoptera</taxon>
        <taxon>Apocrita</taxon>
        <taxon>Ichneumonoidea</taxon>
        <taxon>Braconidae</taxon>
        <taxon>Microgastrinae</taxon>
        <taxon>Cotesia</taxon>
    </lineage>
</organism>
<dbReference type="AlphaFoldDB" id="A0AAV7ITD2"/>
<sequence>MTNCNKRGPPDNYPKLSKRFKSADGSIVTSTMKRNSKLRALVEEEQRRIRELYRSTAKSPEMSDPIRPCEPTLDEMPLSRCTVDLNNKMLGSLHLVSHSISEKKRGSLITIYFYGPRTPSSPLTSINCLKIRIF</sequence>
<evidence type="ECO:0000313" key="2">
    <source>
        <dbReference type="EMBL" id="KAH0555544.1"/>
    </source>
</evidence>
<comment type="caution">
    <text evidence="2">The sequence shown here is derived from an EMBL/GenBank/DDBJ whole genome shotgun (WGS) entry which is preliminary data.</text>
</comment>
<evidence type="ECO:0000256" key="1">
    <source>
        <dbReference type="SAM" id="MobiDB-lite"/>
    </source>
</evidence>
<reference evidence="2 3" key="1">
    <citation type="journal article" date="2021" name="J. Hered.">
        <title>A chromosome-level genome assembly of the parasitoid wasp, Cotesia glomerata (Hymenoptera: Braconidae).</title>
        <authorList>
            <person name="Pinto B.J."/>
            <person name="Weis J.J."/>
            <person name="Gamble T."/>
            <person name="Ode P.J."/>
            <person name="Paul R."/>
            <person name="Zaspel J.M."/>
        </authorList>
    </citation>
    <scope>NUCLEOTIDE SEQUENCE [LARGE SCALE GENOMIC DNA]</scope>
    <source>
        <strain evidence="2">CgM1</strain>
    </source>
</reference>
<evidence type="ECO:0000313" key="3">
    <source>
        <dbReference type="Proteomes" id="UP000826195"/>
    </source>
</evidence>
<dbReference type="Proteomes" id="UP000826195">
    <property type="component" value="Unassembled WGS sequence"/>
</dbReference>
<protein>
    <submittedName>
        <fullName evidence="2">Uncharacterized protein</fullName>
    </submittedName>
</protein>
<accession>A0AAV7ITD2</accession>
<feature type="region of interest" description="Disordered" evidence="1">
    <location>
        <begin position="1"/>
        <end position="28"/>
    </location>
</feature>
<dbReference type="EMBL" id="JAHXZJ010001119">
    <property type="protein sequence ID" value="KAH0555544.1"/>
    <property type="molecule type" value="Genomic_DNA"/>
</dbReference>
<proteinExistence type="predicted"/>
<name>A0AAV7ITD2_COTGL</name>